<dbReference type="Pfam" id="PF00288">
    <property type="entry name" value="GHMP_kinases_N"/>
    <property type="match status" value="1"/>
</dbReference>
<dbReference type="EMBL" id="JACOFW010000027">
    <property type="protein sequence ID" value="MBC3809200.1"/>
    <property type="molecule type" value="Genomic_DNA"/>
</dbReference>
<keyword evidence="14" id="KW-1185">Reference proteome</keyword>
<dbReference type="InterPro" id="IPR014721">
    <property type="entry name" value="Ribsml_uS5_D2-typ_fold_subgr"/>
</dbReference>
<evidence type="ECO:0000256" key="1">
    <source>
        <dbReference type="ARBA" id="ARBA00009684"/>
    </source>
</evidence>
<evidence type="ECO:0000256" key="9">
    <source>
        <dbReference type="ARBA" id="ARBA00032554"/>
    </source>
</evidence>
<dbReference type="RefSeq" id="WP_186924264.1">
    <property type="nucleotide sequence ID" value="NZ_JACOFW010000027.1"/>
</dbReference>
<evidence type="ECO:0000256" key="8">
    <source>
        <dbReference type="ARBA" id="ARBA00023229"/>
    </source>
</evidence>
<dbReference type="InterPro" id="IPR013750">
    <property type="entry name" value="GHMP_kinase_C_dom"/>
</dbReference>
<dbReference type="NCBIfam" id="NF011202">
    <property type="entry name" value="PRK14608.1"/>
    <property type="match status" value="1"/>
</dbReference>
<dbReference type="GO" id="GO:0050515">
    <property type="term" value="F:4-(cytidine 5'-diphospho)-2-C-methyl-D-erythritol kinase activity"/>
    <property type="evidence" value="ECO:0007669"/>
    <property type="project" value="UniProtKB-EC"/>
</dbReference>
<dbReference type="Pfam" id="PF08544">
    <property type="entry name" value="GHMP_kinases_C"/>
    <property type="match status" value="1"/>
</dbReference>
<feature type="domain" description="GHMP kinase N-terminal" evidence="11">
    <location>
        <begin position="78"/>
        <end position="155"/>
    </location>
</feature>
<gene>
    <name evidence="10 13" type="primary">ispE</name>
    <name evidence="13" type="ORF">H8K52_17805</name>
</gene>
<evidence type="ECO:0000259" key="11">
    <source>
        <dbReference type="Pfam" id="PF00288"/>
    </source>
</evidence>
<keyword evidence="5 10" id="KW-0547">Nucleotide-binding</keyword>
<keyword evidence="8 10" id="KW-0414">Isoprene biosynthesis</keyword>
<evidence type="ECO:0000256" key="7">
    <source>
        <dbReference type="ARBA" id="ARBA00022840"/>
    </source>
</evidence>
<comment type="similarity">
    <text evidence="1 10">Belongs to the GHMP kinase family. IspE subfamily.</text>
</comment>
<sequence>MHSAITTTAAQTKLLNCPAPAKLNLFLHITGRREDGYHLLQSVFQLIDRCDTLDFEIRDDGIIKRENEVAGVPEESDLVIRAARLLQRHAELKLGVNIRLHKRLPMGGGVGGGSSDAATTLMALNHLWQCNLDKNDLMQLGLQLGADVPFFIFGQNAFVEGIGEQMEAVTTPNQWFVVIEPGVHVPTPTIFSAKELTRNTKPVKITDFSNAAKVEWKNDLQAVACALHPTIADAINWLKQYEINQGDAKMTGSGSCVFCAFPNEDAATKILQQVPHHWTSWIAKALQQHPINLSNEFLG</sequence>
<evidence type="ECO:0000313" key="14">
    <source>
        <dbReference type="Proteomes" id="UP000648257"/>
    </source>
</evidence>
<dbReference type="HAMAP" id="MF_00061">
    <property type="entry name" value="IspE"/>
    <property type="match status" value="1"/>
</dbReference>
<dbReference type="Proteomes" id="UP000648257">
    <property type="component" value="Unassembled WGS sequence"/>
</dbReference>
<dbReference type="PANTHER" id="PTHR43527:SF2">
    <property type="entry name" value="4-DIPHOSPHOCYTIDYL-2-C-METHYL-D-ERYTHRITOL KINASE, CHLOROPLASTIC"/>
    <property type="match status" value="1"/>
</dbReference>
<comment type="catalytic activity">
    <reaction evidence="10">
        <text>4-CDP-2-C-methyl-D-erythritol + ATP = 4-CDP-2-C-methyl-D-erythritol 2-phosphate + ADP + H(+)</text>
        <dbReference type="Rhea" id="RHEA:18437"/>
        <dbReference type="ChEBI" id="CHEBI:15378"/>
        <dbReference type="ChEBI" id="CHEBI:30616"/>
        <dbReference type="ChEBI" id="CHEBI:57823"/>
        <dbReference type="ChEBI" id="CHEBI:57919"/>
        <dbReference type="ChEBI" id="CHEBI:456216"/>
        <dbReference type="EC" id="2.7.1.148"/>
    </reaction>
</comment>
<dbReference type="InterPro" id="IPR036554">
    <property type="entry name" value="GHMP_kinase_C_sf"/>
</dbReference>
<dbReference type="PANTHER" id="PTHR43527">
    <property type="entry name" value="4-DIPHOSPHOCYTIDYL-2-C-METHYL-D-ERYTHRITOL KINASE, CHLOROPLASTIC"/>
    <property type="match status" value="1"/>
</dbReference>
<feature type="domain" description="GHMP kinase C-terminal" evidence="12">
    <location>
        <begin position="207"/>
        <end position="278"/>
    </location>
</feature>
<evidence type="ECO:0000256" key="6">
    <source>
        <dbReference type="ARBA" id="ARBA00022777"/>
    </source>
</evidence>
<evidence type="ECO:0000313" key="13">
    <source>
        <dbReference type="EMBL" id="MBC3809200.1"/>
    </source>
</evidence>
<dbReference type="NCBIfam" id="TIGR00154">
    <property type="entry name" value="ispE"/>
    <property type="match status" value="1"/>
</dbReference>
<keyword evidence="4 10" id="KW-0808">Transferase</keyword>
<evidence type="ECO:0000256" key="10">
    <source>
        <dbReference type="HAMAP-Rule" id="MF_00061"/>
    </source>
</evidence>
<evidence type="ECO:0000256" key="2">
    <source>
        <dbReference type="ARBA" id="ARBA00012052"/>
    </source>
</evidence>
<dbReference type="EC" id="2.7.1.148" evidence="2 10"/>
<dbReference type="InterPro" id="IPR006204">
    <property type="entry name" value="GHMP_kinase_N_dom"/>
</dbReference>
<organism evidence="13 14">
    <name type="scientific">Undibacterium seohonense</name>
    <dbReference type="NCBI Taxonomy" id="1344950"/>
    <lineage>
        <taxon>Bacteria</taxon>
        <taxon>Pseudomonadati</taxon>
        <taxon>Pseudomonadota</taxon>
        <taxon>Betaproteobacteria</taxon>
        <taxon>Burkholderiales</taxon>
        <taxon>Oxalobacteraceae</taxon>
        <taxon>Undibacterium</taxon>
    </lineage>
</organism>
<dbReference type="InterPro" id="IPR004424">
    <property type="entry name" value="IspE"/>
</dbReference>
<comment type="pathway">
    <text evidence="10">Isoprenoid biosynthesis; isopentenyl diphosphate biosynthesis via DXP pathway; isopentenyl diphosphate from 1-deoxy-D-xylulose 5-phosphate: step 3/6.</text>
</comment>
<name>A0ABR6X9G5_9BURK</name>
<evidence type="ECO:0000256" key="3">
    <source>
        <dbReference type="ARBA" id="ARBA00017473"/>
    </source>
</evidence>
<dbReference type="Gene3D" id="3.30.70.890">
    <property type="entry name" value="GHMP kinase, C-terminal domain"/>
    <property type="match status" value="1"/>
</dbReference>
<accession>A0ABR6X9G5</accession>
<keyword evidence="7 10" id="KW-0067">ATP-binding</keyword>
<evidence type="ECO:0000256" key="4">
    <source>
        <dbReference type="ARBA" id="ARBA00022679"/>
    </source>
</evidence>
<comment type="caution">
    <text evidence="13">The sequence shown here is derived from an EMBL/GenBank/DDBJ whole genome shotgun (WGS) entry which is preliminary data.</text>
</comment>
<dbReference type="InterPro" id="IPR020568">
    <property type="entry name" value="Ribosomal_Su5_D2-typ_SF"/>
</dbReference>
<protein>
    <recommendedName>
        <fullName evidence="3 10">4-diphosphocytidyl-2-C-methyl-D-erythritol kinase</fullName>
        <shortName evidence="10">CMK</shortName>
        <ecNumber evidence="2 10">2.7.1.148</ecNumber>
    </recommendedName>
    <alternativeName>
        <fullName evidence="9 10">4-(cytidine-5'-diphospho)-2-C-methyl-D-erythritol kinase</fullName>
    </alternativeName>
</protein>
<dbReference type="SUPFAM" id="SSF55060">
    <property type="entry name" value="GHMP Kinase, C-terminal domain"/>
    <property type="match status" value="1"/>
</dbReference>
<reference evidence="13 14" key="1">
    <citation type="submission" date="2020-08" db="EMBL/GenBank/DDBJ databases">
        <title>Novel species isolated from subtropical streams in China.</title>
        <authorList>
            <person name="Lu H."/>
        </authorList>
    </citation>
    <scope>NUCLEOTIDE SEQUENCE [LARGE SCALE GENOMIC DNA]</scope>
    <source>
        <strain evidence="13 14">KACC 16656</strain>
    </source>
</reference>
<dbReference type="PIRSF" id="PIRSF010376">
    <property type="entry name" value="IspE"/>
    <property type="match status" value="1"/>
</dbReference>
<feature type="active site" evidence="10">
    <location>
        <position position="147"/>
    </location>
</feature>
<dbReference type="Gene3D" id="3.30.230.10">
    <property type="match status" value="1"/>
</dbReference>
<feature type="binding site" evidence="10">
    <location>
        <begin position="105"/>
        <end position="115"/>
    </location>
    <ligand>
        <name>ATP</name>
        <dbReference type="ChEBI" id="CHEBI:30616"/>
    </ligand>
</feature>
<proteinExistence type="inferred from homology"/>
<feature type="active site" evidence="10">
    <location>
        <position position="22"/>
    </location>
</feature>
<comment type="function">
    <text evidence="10">Catalyzes the phosphorylation of the position 2 hydroxy group of 4-diphosphocytidyl-2C-methyl-D-erythritol.</text>
</comment>
<evidence type="ECO:0000259" key="12">
    <source>
        <dbReference type="Pfam" id="PF08544"/>
    </source>
</evidence>
<dbReference type="SUPFAM" id="SSF54211">
    <property type="entry name" value="Ribosomal protein S5 domain 2-like"/>
    <property type="match status" value="1"/>
</dbReference>
<evidence type="ECO:0000256" key="5">
    <source>
        <dbReference type="ARBA" id="ARBA00022741"/>
    </source>
</evidence>
<keyword evidence="6 10" id="KW-0418">Kinase</keyword>